<evidence type="ECO:0000313" key="4">
    <source>
        <dbReference type="Proteomes" id="UP000053890"/>
    </source>
</evidence>
<dbReference type="PANTHER" id="PTHR21052">
    <property type="entry name" value="SPERMATOGENESIS ASSOCIATED 11-RELATED"/>
    <property type="match status" value="1"/>
</dbReference>
<dbReference type="GO" id="GO:0006631">
    <property type="term" value="P:fatty acid metabolic process"/>
    <property type="evidence" value="ECO:0007669"/>
    <property type="project" value="TreeGrafter"/>
</dbReference>
<gene>
    <name evidence="3" type="ORF">RHOBADRAFT_42209</name>
</gene>
<feature type="domain" description="Fe2OG dioxygenase" evidence="2">
    <location>
        <begin position="111"/>
        <end position="227"/>
    </location>
</feature>
<dbReference type="RefSeq" id="XP_018273045.1">
    <property type="nucleotide sequence ID" value="XM_018414025.1"/>
</dbReference>
<keyword evidence="4" id="KW-1185">Reference proteome</keyword>
<dbReference type="Gene3D" id="2.60.120.590">
    <property type="entry name" value="Alpha-ketoglutarate-dependent dioxygenase AlkB-like"/>
    <property type="match status" value="1"/>
</dbReference>
<dbReference type="EMBL" id="KQ474075">
    <property type="protein sequence ID" value="KPV76996.1"/>
    <property type="molecule type" value="Genomic_DNA"/>
</dbReference>
<dbReference type="GO" id="GO:0016706">
    <property type="term" value="F:2-oxoglutarate-dependent dioxygenase activity"/>
    <property type="evidence" value="ECO:0007669"/>
    <property type="project" value="TreeGrafter"/>
</dbReference>
<dbReference type="InterPro" id="IPR032870">
    <property type="entry name" value="ALKBH7-like"/>
</dbReference>
<evidence type="ECO:0000313" key="3">
    <source>
        <dbReference type="EMBL" id="KPV76996.1"/>
    </source>
</evidence>
<sequence>MPDSLFGSDSDPDTDLDHDPALTDDSPSTLASSSPPPIPGLFVLHHALPQHLHDHLAQHLSAHVWAGHSDQVMLFERPSSSSSTLPPFLDPLLAWLPSALSFLPPDVQHLVLDSPLPRQAILNLYRPGQGISPHVDLPTRYTDGIVAISLLSSTVYDFRPATAPPTAPPTYALRVRPRDVVVLSGDARWHWSHGIAYRDEDVVADEEGEPMVLRRGTRMSVTLRRMREGAHVVGPERCVDDDEGGRGS</sequence>
<feature type="compositionally biased region" description="Low complexity" evidence="1">
    <location>
        <begin position="23"/>
        <end position="33"/>
    </location>
</feature>
<dbReference type="PANTHER" id="PTHR21052:SF0">
    <property type="entry name" value="ALPHA-KETOGLUTARATE-DEPENDENT DIOXYGENASE ALKB HOMOLOG 7, MITOCHONDRIAL"/>
    <property type="match status" value="1"/>
</dbReference>
<dbReference type="SUPFAM" id="SSF51197">
    <property type="entry name" value="Clavaminate synthase-like"/>
    <property type="match status" value="1"/>
</dbReference>
<dbReference type="Proteomes" id="UP000053890">
    <property type="component" value="Unassembled WGS sequence"/>
</dbReference>
<evidence type="ECO:0000259" key="2">
    <source>
        <dbReference type="PROSITE" id="PS51471"/>
    </source>
</evidence>
<dbReference type="InterPro" id="IPR027450">
    <property type="entry name" value="AlkB-like"/>
</dbReference>
<dbReference type="STRING" id="578459.A0A194SC73"/>
<dbReference type="InterPro" id="IPR005123">
    <property type="entry name" value="Oxoglu/Fe-dep_dioxygenase_dom"/>
</dbReference>
<dbReference type="OMA" id="INQIMLF"/>
<dbReference type="GeneID" id="28974473"/>
<dbReference type="OrthoDB" id="412814at2759"/>
<dbReference type="AlphaFoldDB" id="A0A194SC73"/>
<feature type="region of interest" description="Disordered" evidence="1">
    <location>
        <begin position="1"/>
        <end position="34"/>
    </location>
</feature>
<accession>A0A194SC73</accession>
<protein>
    <recommendedName>
        <fullName evidence="2">Fe2OG dioxygenase domain-containing protein</fullName>
    </recommendedName>
</protein>
<proteinExistence type="predicted"/>
<evidence type="ECO:0000256" key="1">
    <source>
        <dbReference type="SAM" id="MobiDB-lite"/>
    </source>
</evidence>
<dbReference type="PROSITE" id="PS51471">
    <property type="entry name" value="FE2OG_OXY"/>
    <property type="match status" value="1"/>
</dbReference>
<name>A0A194SC73_RHOGW</name>
<dbReference type="GO" id="GO:0005759">
    <property type="term" value="C:mitochondrial matrix"/>
    <property type="evidence" value="ECO:0007669"/>
    <property type="project" value="TreeGrafter"/>
</dbReference>
<dbReference type="GO" id="GO:0006974">
    <property type="term" value="P:DNA damage response"/>
    <property type="evidence" value="ECO:0007669"/>
    <property type="project" value="InterPro"/>
</dbReference>
<organism evidence="3 4">
    <name type="scientific">Rhodotorula graminis (strain WP1)</name>
    <dbReference type="NCBI Taxonomy" id="578459"/>
    <lineage>
        <taxon>Eukaryota</taxon>
        <taxon>Fungi</taxon>
        <taxon>Dikarya</taxon>
        <taxon>Basidiomycota</taxon>
        <taxon>Pucciniomycotina</taxon>
        <taxon>Microbotryomycetes</taxon>
        <taxon>Sporidiobolales</taxon>
        <taxon>Sporidiobolaceae</taxon>
        <taxon>Rhodotorula</taxon>
    </lineage>
</organism>
<dbReference type="Pfam" id="PF13532">
    <property type="entry name" value="2OG-FeII_Oxy_2"/>
    <property type="match status" value="1"/>
</dbReference>
<dbReference type="InterPro" id="IPR037151">
    <property type="entry name" value="AlkB-like_sf"/>
</dbReference>
<reference evidence="3 4" key="1">
    <citation type="journal article" date="2015" name="Front. Microbiol.">
        <title>Genome sequence of the plant growth promoting endophytic yeast Rhodotorula graminis WP1.</title>
        <authorList>
            <person name="Firrincieli A."/>
            <person name="Otillar R."/>
            <person name="Salamov A."/>
            <person name="Schmutz J."/>
            <person name="Khan Z."/>
            <person name="Redman R.S."/>
            <person name="Fleck N.D."/>
            <person name="Lindquist E."/>
            <person name="Grigoriev I.V."/>
            <person name="Doty S.L."/>
        </authorList>
    </citation>
    <scope>NUCLEOTIDE SEQUENCE [LARGE SCALE GENOMIC DNA]</scope>
    <source>
        <strain evidence="3 4">WP1</strain>
    </source>
</reference>